<comment type="caution">
    <text evidence="1">The sequence shown here is derived from an EMBL/GenBank/DDBJ whole genome shotgun (WGS) entry which is preliminary data.</text>
</comment>
<dbReference type="AlphaFoldDB" id="A0A5C4N4V2"/>
<proteinExistence type="predicted"/>
<accession>A0A5C4N4V2</accession>
<dbReference type="PANTHER" id="PTHR10000:SF8">
    <property type="entry name" value="HAD SUPERFAMILY HYDROLASE-LIKE, TYPE 3"/>
    <property type="match status" value="1"/>
</dbReference>
<dbReference type="InterPro" id="IPR023214">
    <property type="entry name" value="HAD_sf"/>
</dbReference>
<organism evidence="1 2">
    <name type="scientific">Rubellimicrobium roseum</name>
    <dbReference type="NCBI Taxonomy" id="687525"/>
    <lineage>
        <taxon>Bacteria</taxon>
        <taxon>Pseudomonadati</taxon>
        <taxon>Pseudomonadota</taxon>
        <taxon>Alphaproteobacteria</taxon>
        <taxon>Rhodobacterales</taxon>
        <taxon>Roseobacteraceae</taxon>
        <taxon>Rubellimicrobium</taxon>
    </lineage>
</organism>
<dbReference type="InterPro" id="IPR006379">
    <property type="entry name" value="HAD-SF_hydro_IIB"/>
</dbReference>
<evidence type="ECO:0000313" key="1">
    <source>
        <dbReference type="EMBL" id="TNC60458.1"/>
    </source>
</evidence>
<sequence length="229" mass="23807">MPQIALATDYDGTIAQDGMVDGPTLAVLARLRAAGWCLVLATGRDLDDLRQVMPRLDLFDRVVAENGAVLHTPDTGVVRLLAAPLPPSFPAALATAGVHPLRAGRVLVATWEVHEARVQAVAASLGLDLRLQRNKGALMALPAGVDKGRGTLEALRELGISPAHCVAVGDAENDLDLLAACGLPVAVANASPALKRAAALVTRAEGGDGVVELIERLLRAGQSWPVPEV</sequence>
<reference evidence="1 2" key="1">
    <citation type="submission" date="2019-06" db="EMBL/GenBank/DDBJ databases">
        <authorList>
            <person name="Jiang L."/>
        </authorList>
    </citation>
    <scope>NUCLEOTIDE SEQUENCE [LARGE SCALE GENOMIC DNA]</scope>
    <source>
        <strain evidence="1 2">YIM 48858</strain>
    </source>
</reference>
<dbReference type="NCBIfam" id="TIGR01484">
    <property type="entry name" value="HAD-SF-IIB"/>
    <property type="match status" value="1"/>
</dbReference>
<dbReference type="GO" id="GO:0000287">
    <property type="term" value="F:magnesium ion binding"/>
    <property type="evidence" value="ECO:0007669"/>
    <property type="project" value="TreeGrafter"/>
</dbReference>
<name>A0A5C4N4V2_9RHOB</name>
<dbReference type="EMBL" id="VDFV01000080">
    <property type="protein sequence ID" value="TNC60458.1"/>
    <property type="molecule type" value="Genomic_DNA"/>
</dbReference>
<evidence type="ECO:0000313" key="2">
    <source>
        <dbReference type="Proteomes" id="UP000305709"/>
    </source>
</evidence>
<gene>
    <name evidence="1" type="ORF">FHG71_22040</name>
</gene>
<dbReference type="GO" id="GO:0005829">
    <property type="term" value="C:cytosol"/>
    <property type="evidence" value="ECO:0007669"/>
    <property type="project" value="TreeGrafter"/>
</dbReference>
<dbReference type="PANTHER" id="PTHR10000">
    <property type="entry name" value="PHOSPHOSERINE PHOSPHATASE"/>
    <property type="match status" value="1"/>
</dbReference>
<dbReference type="RefSeq" id="WP_139083860.1">
    <property type="nucleotide sequence ID" value="NZ_VDFV01000080.1"/>
</dbReference>
<dbReference type="Proteomes" id="UP000305709">
    <property type="component" value="Unassembled WGS sequence"/>
</dbReference>
<dbReference type="GO" id="GO:0016791">
    <property type="term" value="F:phosphatase activity"/>
    <property type="evidence" value="ECO:0007669"/>
    <property type="project" value="TreeGrafter"/>
</dbReference>
<keyword evidence="2" id="KW-1185">Reference proteome</keyword>
<dbReference type="InterPro" id="IPR036412">
    <property type="entry name" value="HAD-like_sf"/>
</dbReference>
<dbReference type="Pfam" id="PF08282">
    <property type="entry name" value="Hydrolase_3"/>
    <property type="match status" value="2"/>
</dbReference>
<dbReference type="SUPFAM" id="SSF56784">
    <property type="entry name" value="HAD-like"/>
    <property type="match status" value="1"/>
</dbReference>
<dbReference type="Gene3D" id="3.40.50.1000">
    <property type="entry name" value="HAD superfamily/HAD-like"/>
    <property type="match status" value="1"/>
</dbReference>
<dbReference type="OrthoDB" id="7847955at2"/>
<dbReference type="Gene3D" id="3.90.1070.10">
    <property type="match status" value="1"/>
</dbReference>
<protein>
    <submittedName>
        <fullName evidence="1">HAD family phosphatase</fullName>
    </submittedName>
</protein>